<dbReference type="AlphaFoldDB" id="A0A7J9FKL4"/>
<comment type="caution">
    <text evidence="2">The sequence shown here is derived from an EMBL/GenBank/DDBJ whole genome shotgun (WGS) entry which is preliminary data.</text>
</comment>
<organism evidence="2 3">
    <name type="scientific">Gossypium trilobum</name>
    <dbReference type="NCBI Taxonomy" id="34281"/>
    <lineage>
        <taxon>Eukaryota</taxon>
        <taxon>Viridiplantae</taxon>
        <taxon>Streptophyta</taxon>
        <taxon>Embryophyta</taxon>
        <taxon>Tracheophyta</taxon>
        <taxon>Spermatophyta</taxon>
        <taxon>Magnoliopsida</taxon>
        <taxon>eudicotyledons</taxon>
        <taxon>Gunneridae</taxon>
        <taxon>Pentapetalae</taxon>
        <taxon>rosids</taxon>
        <taxon>malvids</taxon>
        <taxon>Malvales</taxon>
        <taxon>Malvaceae</taxon>
        <taxon>Malvoideae</taxon>
        <taxon>Gossypium</taxon>
    </lineage>
</organism>
<proteinExistence type="predicted"/>
<evidence type="ECO:0000256" key="1">
    <source>
        <dbReference type="SAM" id="MobiDB-lite"/>
    </source>
</evidence>
<feature type="region of interest" description="Disordered" evidence="1">
    <location>
        <begin position="1"/>
        <end position="41"/>
    </location>
</feature>
<keyword evidence="3" id="KW-1185">Reference proteome</keyword>
<dbReference type="EMBL" id="JABEZW010220333">
    <property type="protein sequence ID" value="MBA0785829.1"/>
    <property type="molecule type" value="Genomic_DNA"/>
</dbReference>
<accession>A0A7J9FKL4</accession>
<sequence length="106" mass="11395">MIQPAQGAAKTPTLQHGTFGRSNNAPSTHPPPVNDPTRGCNAENGCRQFTLSLENRREPVTEAIAAGFATWFSNKTESNSNIYGGEEGEGWESSDRGWKMAAPSCL</sequence>
<name>A0A7J9FKL4_9ROSI</name>
<feature type="compositionally biased region" description="Polar residues" evidence="1">
    <location>
        <begin position="12"/>
        <end position="27"/>
    </location>
</feature>
<evidence type="ECO:0000313" key="2">
    <source>
        <dbReference type="EMBL" id="MBA0785829.1"/>
    </source>
</evidence>
<feature type="region of interest" description="Disordered" evidence="1">
    <location>
        <begin position="76"/>
        <end position="106"/>
    </location>
</feature>
<reference evidence="2 3" key="1">
    <citation type="journal article" date="2019" name="Genome Biol. Evol.">
        <title>Insights into the evolution of the New World diploid cottons (Gossypium, subgenus Houzingenia) based on genome sequencing.</title>
        <authorList>
            <person name="Grover C.E."/>
            <person name="Arick M.A. 2nd"/>
            <person name="Thrash A."/>
            <person name="Conover J.L."/>
            <person name="Sanders W.S."/>
            <person name="Peterson D.G."/>
            <person name="Frelichowski J.E."/>
            <person name="Scheffler J.A."/>
            <person name="Scheffler B.E."/>
            <person name="Wendel J.F."/>
        </authorList>
    </citation>
    <scope>NUCLEOTIDE SEQUENCE [LARGE SCALE GENOMIC DNA]</scope>
    <source>
        <strain evidence="2">8</strain>
        <tissue evidence="2">Leaf</tissue>
    </source>
</reference>
<protein>
    <submittedName>
        <fullName evidence="2">Uncharacterized protein</fullName>
    </submittedName>
</protein>
<dbReference type="Proteomes" id="UP000593568">
    <property type="component" value="Unassembled WGS sequence"/>
</dbReference>
<evidence type="ECO:0000313" key="3">
    <source>
        <dbReference type="Proteomes" id="UP000593568"/>
    </source>
</evidence>
<gene>
    <name evidence="2" type="ORF">Gotri_026799</name>
</gene>